<dbReference type="EMBL" id="CAVMJV010000002">
    <property type="protein sequence ID" value="CAK5014717.1"/>
    <property type="molecule type" value="Genomic_DNA"/>
</dbReference>
<evidence type="ECO:0000313" key="2">
    <source>
        <dbReference type="Proteomes" id="UP001497535"/>
    </source>
</evidence>
<gene>
    <name evidence="1" type="ORF">MENTE1834_LOCUS2796</name>
</gene>
<comment type="caution">
    <text evidence="1">The sequence shown here is derived from an EMBL/GenBank/DDBJ whole genome shotgun (WGS) entry which is preliminary data.</text>
</comment>
<keyword evidence="2" id="KW-1185">Reference proteome</keyword>
<protein>
    <submittedName>
        <fullName evidence="1">Uncharacterized protein</fullName>
    </submittedName>
</protein>
<sequence length="69" mass="8542">MLQIRPMNCLCLSVKYWISTHNLKFYHLFRIVIAKYHHFSLTHKLFQLFFVFSFSFFSFYLFVGKTFFN</sequence>
<name>A0ACB0XS08_MELEN</name>
<accession>A0ACB0XS08</accession>
<proteinExistence type="predicted"/>
<reference evidence="1" key="1">
    <citation type="submission" date="2023-11" db="EMBL/GenBank/DDBJ databases">
        <authorList>
            <person name="Poullet M."/>
        </authorList>
    </citation>
    <scope>NUCLEOTIDE SEQUENCE</scope>
    <source>
        <strain evidence="1">E1834</strain>
    </source>
</reference>
<dbReference type="Proteomes" id="UP001497535">
    <property type="component" value="Unassembled WGS sequence"/>
</dbReference>
<organism evidence="1 2">
    <name type="scientific">Meloidogyne enterolobii</name>
    <name type="common">Root-knot nematode worm</name>
    <name type="synonym">Meloidogyne mayaguensis</name>
    <dbReference type="NCBI Taxonomy" id="390850"/>
    <lineage>
        <taxon>Eukaryota</taxon>
        <taxon>Metazoa</taxon>
        <taxon>Ecdysozoa</taxon>
        <taxon>Nematoda</taxon>
        <taxon>Chromadorea</taxon>
        <taxon>Rhabditida</taxon>
        <taxon>Tylenchina</taxon>
        <taxon>Tylenchomorpha</taxon>
        <taxon>Tylenchoidea</taxon>
        <taxon>Meloidogynidae</taxon>
        <taxon>Meloidogyninae</taxon>
        <taxon>Meloidogyne</taxon>
    </lineage>
</organism>
<evidence type="ECO:0000313" key="1">
    <source>
        <dbReference type="EMBL" id="CAK5014717.1"/>
    </source>
</evidence>